<dbReference type="InterPro" id="IPR000504">
    <property type="entry name" value="RRM_dom"/>
</dbReference>
<dbReference type="InterPro" id="IPR048289">
    <property type="entry name" value="RRM2_NsCP33-like"/>
</dbReference>
<evidence type="ECO:0000313" key="5">
    <source>
        <dbReference type="EMBL" id="KAH6595215.1"/>
    </source>
</evidence>
<feature type="region of interest" description="Disordered" evidence="3">
    <location>
        <begin position="86"/>
        <end position="111"/>
    </location>
</feature>
<proteinExistence type="predicted"/>
<sequence>MSRRDAAPGTKVFVGNLSWSTNSASLSDVFSQFGEVVDAVVLEDRETGRSRGFGFVTFSTPEAAELAVQQLNGQEVNGRNVRVNLANEQRQERPQYGGGQGGNGGGYGGGY</sequence>
<dbReference type="PANTHER" id="PTHR48027">
    <property type="entry name" value="HETEROGENEOUS NUCLEAR RIBONUCLEOPROTEIN 87F-RELATED"/>
    <property type="match status" value="1"/>
</dbReference>
<protein>
    <recommendedName>
        <fullName evidence="4">RRM domain-containing protein</fullName>
    </recommendedName>
</protein>
<evidence type="ECO:0000259" key="4">
    <source>
        <dbReference type="PROSITE" id="PS50102"/>
    </source>
</evidence>
<dbReference type="EMBL" id="JAFCIX010000312">
    <property type="protein sequence ID" value="KAH6595215.1"/>
    <property type="molecule type" value="Genomic_DNA"/>
</dbReference>
<dbReference type="Gene3D" id="3.30.70.330">
    <property type="match status" value="1"/>
</dbReference>
<organism evidence="5 6">
    <name type="scientific">Batrachochytrium salamandrivorans</name>
    <dbReference type="NCBI Taxonomy" id="1357716"/>
    <lineage>
        <taxon>Eukaryota</taxon>
        <taxon>Fungi</taxon>
        <taxon>Fungi incertae sedis</taxon>
        <taxon>Chytridiomycota</taxon>
        <taxon>Chytridiomycota incertae sedis</taxon>
        <taxon>Chytridiomycetes</taxon>
        <taxon>Rhizophydiales</taxon>
        <taxon>Rhizophydiales incertae sedis</taxon>
        <taxon>Batrachochytrium</taxon>
    </lineage>
</organism>
<dbReference type="SMART" id="SM00360">
    <property type="entry name" value="RRM"/>
    <property type="match status" value="1"/>
</dbReference>
<dbReference type="InterPro" id="IPR052462">
    <property type="entry name" value="SLIRP/GR-RBP-like"/>
</dbReference>
<comment type="caution">
    <text evidence="5">The sequence shown here is derived from an EMBL/GenBank/DDBJ whole genome shotgun (WGS) entry which is preliminary data.</text>
</comment>
<dbReference type="SUPFAM" id="SSF54928">
    <property type="entry name" value="RNA-binding domain, RBD"/>
    <property type="match status" value="1"/>
</dbReference>
<dbReference type="InterPro" id="IPR035979">
    <property type="entry name" value="RBD_domain_sf"/>
</dbReference>
<evidence type="ECO:0000256" key="3">
    <source>
        <dbReference type="SAM" id="MobiDB-lite"/>
    </source>
</evidence>
<feature type="domain" description="RRM" evidence="4">
    <location>
        <begin position="10"/>
        <end position="88"/>
    </location>
</feature>
<feature type="compositionally biased region" description="Gly residues" evidence="3">
    <location>
        <begin position="96"/>
        <end position="111"/>
    </location>
</feature>
<evidence type="ECO:0000313" key="6">
    <source>
        <dbReference type="Proteomes" id="UP001648503"/>
    </source>
</evidence>
<dbReference type="PROSITE" id="PS50102">
    <property type="entry name" value="RRM"/>
    <property type="match status" value="1"/>
</dbReference>
<reference evidence="5 6" key="1">
    <citation type="submission" date="2021-02" db="EMBL/GenBank/DDBJ databases">
        <title>Variation within the Batrachochytrium salamandrivorans European outbreak.</title>
        <authorList>
            <person name="Kelly M."/>
            <person name="Pasmans F."/>
            <person name="Shea T.P."/>
            <person name="Munoz J.F."/>
            <person name="Carranza S."/>
            <person name="Cuomo C.A."/>
            <person name="Martel A."/>
        </authorList>
    </citation>
    <scope>NUCLEOTIDE SEQUENCE [LARGE SCALE GENOMIC DNA]</scope>
    <source>
        <strain evidence="5 6">AMFP18/2</strain>
    </source>
</reference>
<dbReference type="Pfam" id="PF00076">
    <property type="entry name" value="RRM_1"/>
    <property type="match status" value="1"/>
</dbReference>
<name>A0ABQ8FE13_9FUNG</name>
<evidence type="ECO:0000256" key="2">
    <source>
        <dbReference type="PROSITE-ProRule" id="PRU00176"/>
    </source>
</evidence>
<accession>A0ABQ8FE13</accession>
<evidence type="ECO:0000256" key="1">
    <source>
        <dbReference type="ARBA" id="ARBA00022884"/>
    </source>
</evidence>
<gene>
    <name evidence="5" type="ORF">BASA50_006009</name>
</gene>
<dbReference type="InterPro" id="IPR012677">
    <property type="entry name" value="Nucleotide-bd_a/b_plait_sf"/>
</dbReference>
<dbReference type="CDD" id="cd21608">
    <property type="entry name" value="RRM2_NsCP33_like"/>
    <property type="match status" value="1"/>
</dbReference>
<dbReference type="Proteomes" id="UP001648503">
    <property type="component" value="Unassembled WGS sequence"/>
</dbReference>
<keyword evidence="6" id="KW-1185">Reference proteome</keyword>
<keyword evidence="1 2" id="KW-0694">RNA-binding</keyword>